<dbReference type="AlphaFoldDB" id="A0A642UIY4"/>
<feature type="region of interest" description="Disordered" evidence="16">
    <location>
        <begin position="73"/>
        <end position="104"/>
    </location>
</feature>
<evidence type="ECO:0000256" key="15">
    <source>
        <dbReference type="ARBA" id="ARBA00032528"/>
    </source>
</evidence>
<keyword evidence="13" id="KW-0472">Membrane</keyword>
<organism evidence="18 19">
    <name type="scientific">Trichomonascus ciferrii</name>
    <dbReference type="NCBI Taxonomy" id="44093"/>
    <lineage>
        <taxon>Eukaryota</taxon>
        <taxon>Fungi</taxon>
        <taxon>Dikarya</taxon>
        <taxon>Ascomycota</taxon>
        <taxon>Saccharomycotina</taxon>
        <taxon>Dipodascomycetes</taxon>
        <taxon>Dipodascales</taxon>
        <taxon>Trichomonascaceae</taxon>
        <taxon>Trichomonascus</taxon>
        <taxon>Trichomonascus ciferrii complex</taxon>
    </lineage>
</organism>
<comment type="similarity">
    <text evidence="3">Belongs to the complex I LYR family.</text>
</comment>
<accession>A0A642UIY4</accession>
<evidence type="ECO:0000256" key="1">
    <source>
        <dbReference type="ARBA" id="ARBA00002920"/>
    </source>
</evidence>
<comment type="subcellular location">
    <subcellularLocation>
        <location evidence="2">Mitochondrion inner membrane</location>
        <topology evidence="2">Peripheral membrane protein</topology>
        <orientation evidence="2">Matrix side</orientation>
    </subcellularLocation>
</comment>
<keyword evidence="11" id="KW-0007">Acetylation</keyword>
<keyword evidence="10" id="KW-0249">Electron transport</keyword>
<dbReference type="PANTHER" id="PTHR12868:SF0">
    <property type="entry name" value="NADH DEHYDROGENASE [UBIQUINONE] 1 BETA SUBCOMPLEX SUBUNIT 9"/>
    <property type="match status" value="1"/>
</dbReference>
<comment type="function">
    <text evidence="1">Accessory subunit of the mitochondrial membrane respiratory chain NADH dehydrogenase (Complex I), that is believed to be not involved in catalysis. Complex I functions in the transfer of electrons from NADH to the respiratory chain. The immediate electron acceptor for the enzyme is believed to be ubiquinone.</text>
</comment>
<proteinExistence type="inferred from homology"/>
<evidence type="ECO:0000313" key="18">
    <source>
        <dbReference type="EMBL" id="KAA8897718.1"/>
    </source>
</evidence>
<evidence type="ECO:0000256" key="13">
    <source>
        <dbReference type="ARBA" id="ARBA00023136"/>
    </source>
</evidence>
<dbReference type="VEuPathDB" id="FungiDB:TRICI_006681"/>
<keyword evidence="7" id="KW-0597">Phosphoprotein</keyword>
<keyword evidence="6" id="KW-0813">Transport</keyword>
<evidence type="ECO:0000256" key="6">
    <source>
        <dbReference type="ARBA" id="ARBA00022448"/>
    </source>
</evidence>
<dbReference type="InterPro" id="IPR033034">
    <property type="entry name" value="NDUFB9"/>
</dbReference>
<dbReference type="OrthoDB" id="13598at2759"/>
<dbReference type="InterPro" id="IPR008011">
    <property type="entry name" value="Complex1_LYR_dom"/>
</dbReference>
<sequence>MTIAFQEHNRRVVSSLYRQALRMTKSWINRRDLFRQKALEIRQQFDENKNIANRHEAEKLIRSTQQLLDQYKHPDPIIPSQRPGGTKFERNVPPPQGKSKFRPLTNCPFTNFSIVVHDEGW</sequence>
<evidence type="ECO:0000259" key="17">
    <source>
        <dbReference type="Pfam" id="PF05347"/>
    </source>
</evidence>
<comment type="subunit">
    <text evidence="4">Mammalian complex I is composed of 45 different subunits.</text>
</comment>
<evidence type="ECO:0000256" key="12">
    <source>
        <dbReference type="ARBA" id="ARBA00023128"/>
    </source>
</evidence>
<evidence type="ECO:0000256" key="16">
    <source>
        <dbReference type="SAM" id="MobiDB-lite"/>
    </source>
</evidence>
<dbReference type="Proteomes" id="UP000761534">
    <property type="component" value="Unassembled WGS sequence"/>
</dbReference>
<reference evidence="18" key="1">
    <citation type="journal article" date="2019" name="G3 (Bethesda)">
        <title>Genome Assemblies of Two Rare Opportunistic Yeast Pathogens: Diutina rugosa (syn. Candida rugosa) and Trichomonascus ciferrii (syn. Candida ciferrii).</title>
        <authorList>
            <person name="Mixao V."/>
            <person name="Saus E."/>
            <person name="Hansen A.P."/>
            <person name="Lass-Florl C."/>
            <person name="Gabaldon T."/>
        </authorList>
    </citation>
    <scope>NUCLEOTIDE SEQUENCE</scope>
    <source>
        <strain evidence="18">CBS 4856</strain>
    </source>
</reference>
<evidence type="ECO:0000256" key="5">
    <source>
        <dbReference type="ARBA" id="ARBA00018684"/>
    </source>
</evidence>
<keyword evidence="8" id="KW-0679">Respiratory chain</keyword>
<evidence type="ECO:0000256" key="8">
    <source>
        <dbReference type="ARBA" id="ARBA00022660"/>
    </source>
</evidence>
<keyword evidence="12" id="KW-0496">Mitochondrion</keyword>
<evidence type="ECO:0000256" key="14">
    <source>
        <dbReference type="ARBA" id="ARBA00030192"/>
    </source>
</evidence>
<comment type="caution">
    <text evidence="18">The sequence shown here is derived from an EMBL/GenBank/DDBJ whole genome shotgun (WGS) entry which is preliminary data.</text>
</comment>
<keyword evidence="19" id="KW-1185">Reference proteome</keyword>
<keyword evidence="9" id="KW-0999">Mitochondrion inner membrane</keyword>
<dbReference type="GO" id="GO:0006120">
    <property type="term" value="P:mitochondrial electron transport, NADH to ubiquinone"/>
    <property type="evidence" value="ECO:0007669"/>
    <property type="project" value="InterPro"/>
</dbReference>
<evidence type="ECO:0000313" key="19">
    <source>
        <dbReference type="Proteomes" id="UP000761534"/>
    </source>
</evidence>
<evidence type="ECO:0000256" key="9">
    <source>
        <dbReference type="ARBA" id="ARBA00022792"/>
    </source>
</evidence>
<evidence type="ECO:0000256" key="2">
    <source>
        <dbReference type="ARBA" id="ARBA00004443"/>
    </source>
</evidence>
<evidence type="ECO:0000256" key="7">
    <source>
        <dbReference type="ARBA" id="ARBA00022553"/>
    </source>
</evidence>
<evidence type="ECO:0000256" key="4">
    <source>
        <dbReference type="ARBA" id="ARBA00011790"/>
    </source>
</evidence>
<gene>
    <name evidence="18" type="ORF">TRICI_006681</name>
</gene>
<protein>
    <recommendedName>
        <fullName evidence="5">NADH dehydrogenase [ubiquinone] 1 beta subcomplex subunit 9</fullName>
    </recommendedName>
    <alternativeName>
        <fullName evidence="14">Complex I-B22</fullName>
    </alternativeName>
    <alternativeName>
        <fullName evidence="15">NADH-ubiquinone oxidoreductase B22 subunit</fullName>
    </alternativeName>
</protein>
<feature type="domain" description="Complex 1 LYR protein" evidence="17">
    <location>
        <begin position="13"/>
        <end position="69"/>
    </location>
</feature>
<dbReference type="CDD" id="cd20263">
    <property type="entry name" value="Complex1_LYR_NDUFB9_LYRM3"/>
    <property type="match status" value="1"/>
</dbReference>
<evidence type="ECO:0000256" key="10">
    <source>
        <dbReference type="ARBA" id="ARBA00022982"/>
    </source>
</evidence>
<name>A0A642UIY4_9ASCO</name>
<dbReference type="PANTHER" id="PTHR12868">
    <property type="entry name" value="NADH-UBIQUINONE OXIDOREDUCTASE B22 SUBUNIT"/>
    <property type="match status" value="1"/>
</dbReference>
<dbReference type="InterPro" id="IPR045292">
    <property type="entry name" value="Complex1_LYR_NDUFB9_LYRM3"/>
</dbReference>
<dbReference type="EMBL" id="SWFS01000559">
    <property type="protein sequence ID" value="KAA8897718.1"/>
    <property type="molecule type" value="Genomic_DNA"/>
</dbReference>
<evidence type="ECO:0000256" key="11">
    <source>
        <dbReference type="ARBA" id="ARBA00022990"/>
    </source>
</evidence>
<dbReference type="GO" id="GO:0005743">
    <property type="term" value="C:mitochondrial inner membrane"/>
    <property type="evidence" value="ECO:0007669"/>
    <property type="project" value="UniProtKB-SubCell"/>
</dbReference>
<dbReference type="Pfam" id="PF05347">
    <property type="entry name" value="Complex1_LYR"/>
    <property type="match status" value="1"/>
</dbReference>
<evidence type="ECO:0000256" key="3">
    <source>
        <dbReference type="ARBA" id="ARBA00009508"/>
    </source>
</evidence>